<keyword evidence="4" id="KW-0057">Aromatic amino acid biosynthesis</keyword>
<dbReference type="InterPro" id="IPR045865">
    <property type="entry name" value="ACT-like_dom_sf"/>
</dbReference>
<dbReference type="AlphaFoldDB" id="T0ZNP5"/>
<proteinExistence type="predicted"/>
<dbReference type="InterPro" id="IPR002912">
    <property type="entry name" value="ACT_dom"/>
</dbReference>
<dbReference type="EMBL" id="AUZY01007401">
    <property type="protein sequence ID" value="EQD49966.1"/>
    <property type="molecule type" value="Genomic_DNA"/>
</dbReference>
<dbReference type="CDD" id="cd04905">
    <property type="entry name" value="ACT_CM-PDT"/>
    <property type="match status" value="1"/>
</dbReference>
<feature type="domain" description="Prephenate dehydratase" evidence="8">
    <location>
        <begin position="1"/>
        <end position="74"/>
    </location>
</feature>
<dbReference type="GO" id="GO:0005737">
    <property type="term" value="C:cytoplasm"/>
    <property type="evidence" value="ECO:0007669"/>
    <property type="project" value="TreeGrafter"/>
</dbReference>
<dbReference type="Pfam" id="PF00800">
    <property type="entry name" value="PDT"/>
    <property type="match status" value="1"/>
</dbReference>
<reference evidence="10" key="2">
    <citation type="journal article" date="2014" name="ISME J.">
        <title>Microbial stratification in low pH oxic and suboxic macroscopic growths along an acid mine drainage.</title>
        <authorList>
            <person name="Mendez-Garcia C."/>
            <person name="Mesa V."/>
            <person name="Sprenger R.R."/>
            <person name="Richter M."/>
            <person name="Diez M.S."/>
            <person name="Solano J."/>
            <person name="Bargiela R."/>
            <person name="Golyshina O.V."/>
            <person name="Manteca A."/>
            <person name="Ramos J.L."/>
            <person name="Gallego J.R."/>
            <person name="Llorente I."/>
            <person name="Martins Dos Santos V.A."/>
            <person name="Jensen O.N."/>
            <person name="Pelaez A.I."/>
            <person name="Sanchez J."/>
            <person name="Ferrer M."/>
        </authorList>
    </citation>
    <scope>NUCLEOTIDE SEQUENCE</scope>
</reference>
<gene>
    <name evidence="10" type="ORF">B1B_11398</name>
</gene>
<organism evidence="10">
    <name type="scientific">mine drainage metagenome</name>
    <dbReference type="NCBI Taxonomy" id="410659"/>
    <lineage>
        <taxon>unclassified sequences</taxon>
        <taxon>metagenomes</taxon>
        <taxon>ecological metagenomes</taxon>
    </lineage>
</organism>
<evidence type="ECO:0000256" key="7">
    <source>
        <dbReference type="ARBA" id="ARBA00047848"/>
    </source>
</evidence>
<evidence type="ECO:0000259" key="8">
    <source>
        <dbReference type="PROSITE" id="PS51171"/>
    </source>
</evidence>
<dbReference type="GO" id="GO:0004664">
    <property type="term" value="F:prephenate dehydratase activity"/>
    <property type="evidence" value="ECO:0007669"/>
    <property type="project" value="UniProtKB-EC"/>
</dbReference>
<dbReference type="PANTHER" id="PTHR21022">
    <property type="entry name" value="PREPHENATE DEHYDRATASE P PROTEIN"/>
    <property type="match status" value="1"/>
</dbReference>
<evidence type="ECO:0000259" key="9">
    <source>
        <dbReference type="PROSITE" id="PS51671"/>
    </source>
</evidence>
<dbReference type="PROSITE" id="PS51671">
    <property type="entry name" value="ACT"/>
    <property type="match status" value="1"/>
</dbReference>
<keyword evidence="3" id="KW-0028">Amino-acid biosynthesis</keyword>
<protein>
    <recommendedName>
        <fullName evidence="2">prephenate dehydratase</fullName>
        <ecNumber evidence="2">4.2.1.51</ecNumber>
    </recommendedName>
</protein>
<evidence type="ECO:0000256" key="6">
    <source>
        <dbReference type="ARBA" id="ARBA00023239"/>
    </source>
</evidence>
<evidence type="ECO:0000256" key="5">
    <source>
        <dbReference type="ARBA" id="ARBA00023222"/>
    </source>
</evidence>
<dbReference type="Gene3D" id="3.30.70.260">
    <property type="match status" value="1"/>
</dbReference>
<dbReference type="Gene3D" id="3.40.190.10">
    <property type="entry name" value="Periplasmic binding protein-like II"/>
    <property type="match status" value="1"/>
</dbReference>
<evidence type="ECO:0000256" key="1">
    <source>
        <dbReference type="ARBA" id="ARBA00004741"/>
    </source>
</evidence>
<accession>T0ZNP5</accession>
<dbReference type="GO" id="GO:0016853">
    <property type="term" value="F:isomerase activity"/>
    <property type="evidence" value="ECO:0007669"/>
    <property type="project" value="UniProtKB-KW"/>
</dbReference>
<sequence>THALAQCRAFLGAIGVTAQATTSTSQAARLVAESQEPWAALASSAAGELFDLVALARDVEDHPDNATRFVLVGRDRIAAPTGHDRTTIVCFQDADRPGSLYAILGRLAARDVNLTKLESRPTKRGLGDYCFVIEFEGHVSDDVVADALADLRAHLARVKFLGSYPVTGGDAVARRVEVSAARERSRAWIAELRSRVAPS</sequence>
<dbReference type="FunFam" id="3.30.70.260:FF:000012">
    <property type="entry name" value="Prephenate dehydratase"/>
    <property type="match status" value="1"/>
</dbReference>
<keyword evidence="6" id="KW-0456">Lyase</keyword>
<dbReference type="PROSITE" id="PS00857">
    <property type="entry name" value="PREPHENATE_DEHYDR_1"/>
    <property type="match status" value="1"/>
</dbReference>
<dbReference type="SUPFAM" id="SSF55021">
    <property type="entry name" value="ACT-like"/>
    <property type="match status" value="1"/>
</dbReference>
<comment type="caution">
    <text evidence="10">The sequence shown here is derived from an EMBL/GenBank/DDBJ whole genome shotgun (WGS) entry which is preliminary data.</text>
</comment>
<name>T0ZNP5_9ZZZZ</name>
<evidence type="ECO:0000256" key="3">
    <source>
        <dbReference type="ARBA" id="ARBA00022605"/>
    </source>
</evidence>
<evidence type="ECO:0000256" key="2">
    <source>
        <dbReference type="ARBA" id="ARBA00013147"/>
    </source>
</evidence>
<dbReference type="InterPro" id="IPR018528">
    <property type="entry name" value="Preph_deHydtase_CS"/>
</dbReference>
<dbReference type="GO" id="GO:0009094">
    <property type="term" value="P:L-phenylalanine biosynthetic process"/>
    <property type="evidence" value="ECO:0007669"/>
    <property type="project" value="UniProtKB-KW"/>
</dbReference>
<reference evidence="10" key="1">
    <citation type="submission" date="2013-08" db="EMBL/GenBank/DDBJ databases">
        <authorList>
            <person name="Mendez C."/>
            <person name="Richter M."/>
            <person name="Ferrer M."/>
            <person name="Sanchez J."/>
        </authorList>
    </citation>
    <scope>NUCLEOTIDE SEQUENCE</scope>
</reference>
<feature type="domain" description="ACT" evidence="9">
    <location>
        <begin position="88"/>
        <end position="165"/>
    </location>
</feature>
<dbReference type="EC" id="4.2.1.51" evidence="2"/>
<evidence type="ECO:0000256" key="4">
    <source>
        <dbReference type="ARBA" id="ARBA00023141"/>
    </source>
</evidence>
<dbReference type="InterPro" id="IPR001086">
    <property type="entry name" value="Preph_deHydtase"/>
</dbReference>
<dbReference type="PANTHER" id="PTHR21022:SF19">
    <property type="entry name" value="PREPHENATE DEHYDRATASE-RELATED"/>
    <property type="match status" value="1"/>
</dbReference>
<keyword evidence="5" id="KW-0584">Phenylalanine biosynthesis</keyword>
<feature type="non-terminal residue" evidence="10">
    <location>
        <position position="1"/>
    </location>
</feature>
<keyword evidence="10" id="KW-0413">Isomerase</keyword>
<dbReference type="SUPFAM" id="SSF53850">
    <property type="entry name" value="Periplasmic binding protein-like II"/>
    <property type="match status" value="1"/>
</dbReference>
<dbReference type="Pfam" id="PF01842">
    <property type="entry name" value="ACT"/>
    <property type="match status" value="1"/>
</dbReference>
<comment type="pathway">
    <text evidence="1">Amino-acid biosynthesis; L-phenylalanine biosynthesis; phenylpyruvate from prephenate: step 1/1.</text>
</comment>
<evidence type="ECO:0000313" key="10">
    <source>
        <dbReference type="EMBL" id="EQD49966.1"/>
    </source>
</evidence>
<dbReference type="PROSITE" id="PS51171">
    <property type="entry name" value="PREPHENATE_DEHYDR_3"/>
    <property type="match status" value="1"/>
</dbReference>
<dbReference type="PROSITE" id="PS00858">
    <property type="entry name" value="PREPHENATE_DEHYDR_2"/>
    <property type="match status" value="1"/>
</dbReference>
<comment type="catalytic activity">
    <reaction evidence="7">
        <text>prephenate + H(+) = 3-phenylpyruvate + CO2 + H2O</text>
        <dbReference type="Rhea" id="RHEA:21648"/>
        <dbReference type="ChEBI" id="CHEBI:15377"/>
        <dbReference type="ChEBI" id="CHEBI:15378"/>
        <dbReference type="ChEBI" id="CHEBI:16526"/>
        <dbReference type="ChEBI" id="CHEBI:18005"/>
        <dbReference type="ChEBI" id="CHEBI:29934"/>
        <dbReference type="EC" id="4.2.1.51"/>
    </reaction>
</comment>